<dbReference type="OrthoDB" id="416786at2759"/>
<dbReference type="Pfam" id="PF00550">
    <property type="entry name" value="PP-binding"/>
    <property type="match status" value="6"/>
</dbReference>
<dbReference type="PANTHER" id="PTHR45398:SF1">
    <property type="entry name" value="ENZYME, PUTATIVE (JCVI)-RELATED"/>
    <property type="match status" value="1"/>
</dbReference>
<dbReference type="GO" id="GO:0031177">
    <property type="term" value="F:phosphopantetheine binding"/>
    <property type="evidence" value="ECO:0007669"/>
    <property type="project" value="InterPro"/>
</dbReference>
<dbReference type="InterPro" id="IPR036736">
    <property type="entry name" value="ACP-like_sf"/>
</dbReference>
<dbReference type="InterPro" id="IPR009081">
    <property type="entry name" value="PP-bd_ACP"/>
</dbReference>
<dbReference type="Gene3D" id="1.10.1200.10">
    <property type="entry name" value="ACP-like"/>
    <property type="match status" value="7"/>
</dbReference>
<dbReference type="PROSITE" id="PS50075">
    <property type="entry name" value="CARRIER"/>
    <property type="match status" value="6"/>
</dbReference>
<dbReference type="InterPro" id="IPR042099">
    <property type="entry name" value="ANL_N_sf"/>
</dbReference>
<keyword evidence="1" id="KW-0596">Phosphopantetheine</keyword>
<dbReference type="FunFam" id="3.30.559.30:FF:000002">
    <property type="entry name" value="Nonribosomal peptide synthase Pes1"/>
    <property type="match status" value="3"/>
</dbReference>
<dbReference type="InterPro" id="IPR001242">
    <property type="entry name" value="Condensation_dom"/>
</dbReference>
<keyword evidence="8" id="KW-1185">Reference proteome</keyword>
<dbReference type="CDD" id="cd05918">
    <property type="entry name" value="A_NRPS_SidN3_like"/>
    <property type="match status" value="5"/>
</dbReference>
<dbReference type="FunFam" id="3.30.559.10:FF:000016">
    <property type="entry name" value="Nonribosomal peptide synthase Pes1"/>
    <property type="match status" value="3"/>
</dbReference>
<dbReference type="FunFam" id="3.30.559.10:FF:000017">
    <property type="entry name" value="Nonribosomal peptide synthase Pes1"/>
    <property type="match status" value="2"/>
</dbReference>
<feature type="domain" description="Carrier" evidence="6">
    <location>
        <begin position="6069"/>
        <end position="6145"/>
    </location>
</feature>
<evidence type="ECO:0000313" key="8">
    <source>
        <dbReference type="Proteomes" id="UP000275078"/>
    </source>
</evidence>
<dbReference type="InterPro" id="IPR020845">
    <property type="entry name" value="AMP-binding_CS"/>
</dbReference>
<dbReference type="SUPFAM" id="SSF56801">
    <property type="entry name" value="Acetyl-CoA synthetase-like"/>
    <property type="match status" value="5"/>
</dbReference>
<sequence length="7950" mass="874883">MAPPTQPNDNGLLTHWNDYLTGLESCHFPSLCTSASKLPSKRPLSVRIDLQHLPVLQDPTSDGQSRLVTSLQIAWALVIRCYTGLDNVCFGLVELGTGFGGDEGPEGFFQMPIARVDLDESKTVSEILACLNTDYQNGSPFRRRLPDSISRRIHTRNTPCFNTAILVRSDAKPVASDSTSMPQKQSSFGTLEQCKLRLNAKVIRGRLSLFLEYSNVDFTLGQAQNIATTFCQTLEQVLSSPSCLVSEVNHFSDHHLQQIQKWNSQPVENVERCIHEVIEEQAGAQPEKTAITAWDMSFTYAELDLASSKLAAHLVRLGLCIEDRVPLCFDKSAWNVVAMLAVMKAGGAFVPLDPTHPAARLKSLAERVGSKLILCSTTHADMLSSVVGIVLAVNGDLLDGLPPVEDTAVVAVDCNNAAYIIFTSGSTGEPKGTILEHRAFCSSAAAHADGLLIKPSSRMLQFAAHTFDSSLVETLTPLMVGATVCIPSEEARLNDITGAINDMQVNVAILTPSFVQFLQPSQLPTLKGLVLAGEAMSQAHIEKWASHLQLGNGYGPTECAVCSVANPNVTTTTEPTDIGNSVGVHCWITDPADHNRLVPIGCVGELVVEGNTLARGYMNDPQKTADAFIENPAWARVDGQTRRMYKTGDLVRYNWDGSFKFIGRKDTQVKVHGQRVELGEIENQLTTDPAIKHALVLFPKTGLCQKRLVTVFTLSGLVQEDTGSVLRVVDGKLKEDAASRVASARNLLGEKVPAYMVPAIWINVEALPLLTSGKLDRKQVAKWVSDIDEELFNKVTDVEEIVDSTEALTGDRKEEILKGVWARVLNLHVDKVPLSRSFLSLGGDSISAMQVIAMCQKDGIGLTVRDILRCKSISQLASVCTTIQQSISHEETLDEPFDLTPIQREFFKLPNQGNGHFNQSTFVRVTRHVASAEVRSAAETIVARHSMLRARFSRRDDGEWEQRLTNNVSDSLRFRLHHISTEEDATSAIANSQASLNPINGPLFAVDLFEVSTSGEQLLFMVGHHLVIDLVSWRVILHDIEELLDDPKAASTSVTPLPFQAWAQLQKEHALGLSVSQVLPVENVPDADFGYWGLPVEENTYGSVSCAGFEIDERTTSLLLSEANTALRTEVVDILVAAMLHSFSIAFTDRVVAPIYNEGHGREPWDPAINLSRTVGWFTTMYPVVVPIKSGQDVTETVKLVKDLRRRVPDNGRPYWAKRCLTEEGKAHFGKHWPMELTFNYLGQYQQLEREGALLRPVHDMAGEARGAGGTADVGEKTPRFGLFEISAVIVNGKLRYSFTYNKTMKHQDKVSAWISECKNTIENSVTSLSSMLPQCTLSDFPLISITYEDLQRLEQGKLAELGVSGLDAVEDIYPVSQMQQGLLISQSKSTSYYAVSGIFEVKQATGTPDASRLLNAWQALVRRHPALRTIFVESVGKGTALYNQMVLRDVESGAMLSTDSVTPSDAFRKLKTLPAATYDEQGKPPHRFTVCQTSRGNVLFRMELSHSIMDGASIDIMLRDLALAYEGKLSEGSGPLYRDYIAFLENGRSDASLSYWKNYLEGVEPCHFPTLIDGEADPKRELRSLRLEFKEMAALIEHCKASGITLSNAIHTAWAITLKYFIGTEEVCFGYLTSGRDAPVPAIDDIVGPMINMLTCRVALPATATIEEIMQKVQKDYEDCLPHRHTSLAELQHELRLSDIALFNTCLSYRKLAPSRKLSSSVTFEEYEPYFDPTEYNVSLNIEASDDSAVIDLDHWTDYISEGHAANIANTFLQSLRNIAAASTSSIKDLDQFSEQDRQQVLTWNSNMPPTIARCVHHVIEEQVRKQPTAPAVHGWDGQLTYAELDRAANKLAHYLVGLGVGPETFVPTCFDKSIWTVVSMLAVLKAGAGCVPLDATHPKSALEIRVEDTAADVVVAAAHRADMFDDIVSMVVSVDAELFDTLPDVEGDACPDVAPENPAFVIFTSGSTGRPKGVVLEHAAMVTSAEAHGSKLGVGSHTRFLQFAAYTFDNSLEEMFTTLERGGCVCVPSDHDRMSNLAGVINELSCNFMDLTPTVATCLKPSQVPGIKEIALGGEALTKQCAEIWLGHVVIHNQYGPSECSINAAHNSNIKMNDPTNIGKSVGSVSWVVDPNNHDRLMPVGCPGEMLIEGPICARGYLNDAEKTSKAFITDPAWTSSMPVSGSGPRRMYKTGDLVRYNCDGTMTYLGRKDTQVKLNGQRIELGEIEHHVKINLPDEAQSTVELILTGANKNVKALAAFLDLPKDGSEPEPVHEGLALPMTDSAKAIAKHLETAVGSALPSYMVPTVYIPLVKMPLTSSGKTDRRTLRLMAQALSEEDLAKYRLAGTSSRQVSTSAERKLQKLWASVLGVESSNIGADDSFFRLGGDSVAAMRLVSAGREDGILLSVSTVFAHPMLSDMAKDSQMLGSDETYAEVQEVEPFSLVQDKENLEELLEEILTDCGIEKDLIEDIYPCTALQEGLVALSMRQPGAYVAQNVYRLPKNIDISRFKSAWEAVVASEVVLRTRVVHTRSSQFLQVVVRQPLVWHTAKTLEDIAAEDRLIPNGNGGVLSRYTIVGEGSDDLLFVWTVHHAAYDGWCFSIILDRVEAAYTSGIPSSNTALKFPQFINYLSSVPADETDAYWRQRLSEVEASQFPPLPHPGYRIKSTSLLQQDVEFTNETSSGITSASLIRAAWAMVVAVYSGSDDVVFGETLTGRDAPLPGIDDMIGPTLATVPMRVTLKRETTVSAFLQEVQAQAAEAIPHQHAGLQRIKRLSADTASACDFQNLIVVNRGEDDLSKDTIWDMQSSGTIGTNFYTYPLMLSCTVKGNTVTVDAHYDQDTLSEWHVKRLLGYLEASIIRLSDRNNSNTPLGELAMVTELDLSTIKGWNSQPLTDADKCIHQEIEKRVAGSGAHLPAVDGWDGKFTYAELDKLSTRLAHLLVGYGVEQGVLVPICFEKSSWTIVAMLAILKAGAAFVPLDPAYPEARLRGIIEDTNAILVLCSSKHFNLCESIAPQAFAVDEGISRLPLRRTPLPSTTSTDAAYVIFTSGTTGKPKGTIVEHGAFCEGALAHGPAMLMKEDSRVLQFASYTFDASIMEIFTTFLLGGCVCVPDDKERLNDLAGALNRMKVTWTLITPSVASLLQPSAVPHLETLVLGGEAMGPSHIETWAGKLNLVNAYGPSETSVVAAVNPKILRKEDLGNIGRAVGGHCWVTDAWNQDRLVPIGSVGELLVEGPILARGYLNLEEKTMEVFIKDPKWAGTRGRRFYKTGDLVRYNEKGDIIFMGRKDNQVKLHGQRMELGEVEYHLSSDGFVRHALVIIPSTGPCKKKLVSVISLKDLDISDPTAAELAVVSNDSIRPHLPGIRDRLRERLPAYMIPTKWIIVNDIPLLPSGKLDRKRVSKWVEDMDEESYRTISQIDSDSQSDDTEGKNPIERTLQEVWGHVLNIPASQVNLNTSFLHLGGDSISAMQVMSRCRSNEIGVTVQDILQSKSITDLAKRVTVAASVSYQEEVDEAFGLSPIQQLYFQCVGEESGQFNQSVLLRVARRQQPDQMRKAFDALLSAHSMLRARFSRNDSGEYSQSISPMSSSSYRFSVHHLDTDSFEQIRNVVEEGQTTLDIQNGPVFAVDLLNGEEQVLFIVAHHLVIDVVSWKVILQDLEDILELGTLKVEGSVPFHTWTRMQREQVQVEAASKLLPFDDLPAPNFEFWGMSGKPNINGDVISEGFDLDVETSTQLLGSCHKAFNTEPVDILLAAIGHSFHRTFPDREVPAVFNEGHGREPWDSKTDLSRTIGWFTTMCPVTFASSIDDDVVSTVCRVKDVRKRTPGKGRPYFAARFYGGGDSAGHHWPIEVAFNYLGQNQQMERLDALLQPFDNLSGNSINNDYDVGPDVPRFSLFEISASVTQGSISFTFNYNSLSSKQSEIQSWILECQSTLEEIARELSGLDRQVTPSDFPLLPALTIDGLSSLSDALTDLGISLINDVEDVYPCSPMQQGMLLSQLRNPDLYAYQFMFRVRPRAKIGKVNGERLAEAWQGVVNFHPSLRTLFIDSVSQKGLMEQVVLRNFSAAIDYLECTAGEDPFSLLTEQQGIDYRESKPPHKLTVCASTDGSAVCMLEISHTISDGTSMPLILRDLALAYEGKLNQDHYIPAYGNFIAHLQQVSRESTLNYWKSYLAEIEPCHFPTLNDGKSIRELRSLAVQLSKGSEMQSFCTKNGVTLANVLQLAWGMVLRTYTGSDDVCFGYLNSGRDVPVAGISEAIGAFINMCICRLELRSVTSVQKALEDVQAGYIDSMAHQNCSLADIQHELRLGSALFNSAFSFQKRTGTSDIKHGDLIFDVMDARDPSEYHITVNVEVVDANAFVSFGYWTDAISDEQAQYVADTFDKMLVSIIDGCETVGEMNIMGAKSIEALKIWNNELPAPVDRCVHDIIEQQARAQPKTKQAVCATDASFTYSELDRMATRLASHLRVLGVGPEVYVPLCFNKTAWAVVAMLAVLKAGGAFVPLDHSHPKARLQSLIDDMGAKILLCSASNQALTEDLAERVVVVDQAGIQALSNTPIRRSGKLVRTSNAAYIIFTSGTTGKPKGTIVEHAAFATGATAHGKAMFMKESSRVLQFASYTFDASIMEILTTLMLGGTVCIPSDEQRLDDITSAINSLNVTWTLLTPSVAHTIDPTSVPGLKVLVLGGEAMSSSDVAKWSGRVSLVNAYGPSECSVVATTSVKVDEDGAIVNQDSSTIGTATGGRCWIVDANDHNRLVPVGAVGELVVEGRLVARGYLNEAEKTSAAFITGPTWLSSPDFGNHTQNPRVYKTGDLVRYNSDGSISFIGRRDMQIKLNGQRIELGEIEHHVKLSLPESVQGAVELVTPAGGKKVLSVFFTTPVETRPSVRDSSAAVDEQDDLLLPMTENIRAIARDIESKLAASSLPSYMVPTVFVPITKMPWTSSGKMDRSRLRNIAQLFSEPQAASYRLASSTNKRSPTSSLEKRLAKVWEIVLQLTSGSVGLDDSFFLLGGDSISSMQLVNAARAEGVSLTVRDIFQNPKLHSMALIASSVSEVAEEEVLPFSLLKGVDCDALLKDLASHCEVDRESILDAYPASSLQEGLIALSTKQAGAYVAMNVFRLPNDVHIGQFQAAWQRTVDEEPILRTRIVQTSSSQFYQVLLRPQQLSWTAAKSLQSVSEHEQHLPAYNGGPLTKFIITNEDNTGARYFVWCIHHALYDGWSMPLILKRVETAYFNTKQTSKSVPFVGFIKYLVDADEEAADNFWRKRLENAAPLQFPPAARSNYEDVKTTSLLSHTVNLQNDLSGLDVTAPTLIRAAWAIIVAAYSGSEDVVFGETLTGRDIAVSGITDMVGPTLATVPTRIVVDKDTGVSVSDFLQRIHGQAAETIPYQHVGLQRIRKLDSETALACDFQNLLVIHPKEDSQDGLWDLQSNGIASNFFTYPLVVECKVGGRNIDIDAHHDAASISSWQVQRVLYQFGHVLDQLRAGLGKTIKLSEVELFSPEDNALVGAWNGFKLDIVDQTVHDQFEKQSYSQPQAPAISSWDGDFTYSQVRELSGRLAAHLIEAGQIKAESLVPICFEKSAWTIIAMFAVLRAGGAFVPLDPAHPEARHREIVEDVKATVILCSPQYYARCAKLVRTTIPVDSNMVEGLPVAPKNALLTGRATTSNPAYVIFTSGTTGKPKGAVIEHAAFSTSSKAYARAMLMRPTSRILQFASYTFDASVMEILTGLTIGACLCVPSDDERVNDVGGAIKRMNVTWALLTPSVAGIIDPSTVPGMDVLVCGGEAMSLEVINKWKGSLRAMVNAYGPTECSVVATVNAQVFDHMDPSNIGQTPGGGYGWILDPTDHNRLSPVGCVGELVIEGPVLARGYLDNPEKTAEVFIEDPAWAMEAPNASGTRRRMYKTGDLVRYNPDGTFKFIGRKDNQVKLNGQRLELGEIEHRLEANPRIRHSLIVMPKSGPCKKRLVSVLSLLDISSSEGALTAKGLNIVDDGDRISKVKEQLAEAKEILTDQLPPYMVPTIWVVVESIPMLPSGKLDRKQVAKWVELMDETTYRRISNLGKDESASTPTTPAAQIIQRIWSQVLNLPVDMVKTNISFLSLGGDSITAMQVMARARKENLDITMHDVLRCKSITHLASTIKTGVLSVGAKPQEEKIDELFDLSPIQQLYFDFPGGHTQEAHFNQSFTLRLTSHKTSVEIQRAIELLVTQHSMLRARFAKDASGAWKQKITNDMSGSLVLRLESISHTNEMIPVISQCQRSLDIENGPLLAGAFFDLPGNEQVLFLVAHHLVIDLMSWRIILQDLEDVLKHGNSTIDKPFSFQTWCKVQEEDSRTKAIGGSELVLPYEVAPADIAYWGMENRQNTYSDLELRSFTMDSGITALAMDDCHKIFRTEPIDLFLAALLSSFSRVFSDRAPPTIFNEGHGREPSGMPVDLSRTVGWFTTLAPIHVDEARDVLDALRKVKDIRRKLPDNGRPYFAHRYLTEAGKTAFARHMPAEIAFNYLGQYQQLEQGDSLLQQFDVPATEEEQRLIADVGPNACRLALHEISVVVIRGEIRFSFMYSKNMQHQAGIERWIFECQRALRETINRLVLMDRPQLTLADFPLLPMSYTHLTRLESELLPQTGIAKVEDIEEMFPCSPMQEGMLLSQLRDPGYYAFESTLEVKGSKADIQIDSARLARAWQKVVDKHSALRTIFVDSVCRDGSFDQVVMKESKSGVVWTMCDDSELVDVLRSLKRDETKKPRLPHQLSVVETSSGRVYCKIAINHALIDGGSVQVLLRDLALAYDGRLSDIPALPYSSYIQYIRSRPVNEDIKYWKQYLGGVKPCHFPAINEQSTDKTLNSVHIRFDRFGELQEVCEDMGVTLSNVMLAAWGLVLRSYVNMDDVCFGYLTAGRDAPLTGIQDAVGAFINMLVCRINVTPSTTLQSLFQEVQNSYLEGLPYQHCSLAQIHHEVGSSRQPLFNTAISIQNNSAASDAAEVAIEFHMTDAKDPSEYAVTLNIETSKGNEGVLIRYWTDSLSDSQASTLATRLSNTLSSIIAHPTKTIADLSDSDGQSQTDDVNWNSLLRKITNECVHEITERMFKTGELVHGKSNEMDVLVQEKSAQVQMAQSGFLSPNSANSNSDMHKVINECVHEIIDQIFKTGDQNSLSNSDIMKLVRKKSNIGQRPKSARRRSSYFAEKGRPSVSRMQSYAAKSGPSTADRIRSLWGQMLGIQSNMISLDDSFFTLGGDSIIAMKMVGVGREQGIFMTVADIFRYPKLSDLATIVRIAGQVEEKPPVPAPEAAVPTGITQQELLNLTSKPRYQPFSLLKISDIDAFLQSHICPRVHTFRGGILDVLPCTDFQSLAIAGSLLESRWMLNYFFLDGTGSLDLRLLKQSAFRMVQTYDILRTVFVAHNNRFLQVILRKLQPEFFVYETEGSLDDFTVGLQQRDKNFGPRLGSSYVQFTVVKQKDTLHHRIIMRISHAQYDGVCLPEILAALQAGYQGIATVPPPTYANYLRESVGAITRAHYGYWQTLLKGSVMTELVKRSVPNYNRASGATSTLKRTIPLGSLAADNITSATVVKGAWAIVLAKLAGTSDIVFGHTISGRNSGIPEVERIVGPCLNIVPVRIRFQQGWTVRDLLRFIQEQQIANMPYEGLGFREITRQCSDWPAWVSYSSVVQHQNIDKDSTLRIGNIDYKFGGLGSQEDITDFSVLSMPQGLDKIEITLTFSTDGVITLPYAEMVLDMLATTVERFSTTPDSALPAPSDLQSMTPQTLTDNTQSSMVTSNGNSLSLALDGVNEKYLLMLSSSLSRAWSSALLDPDTNISPPLRMDSNFFALGGDILNVAQVAMQLQTEGLKVRLEDLIDHPKLFDQLSILAKLNIRSTSTGLKRVDSTLSEVTKVSLMGSMVALVPTSSDSTISVDANAQGEGKKKTAASLWRKGAALASFRRKRKSVDIQVTVAEN</sequence>
<dbReference type="Pfam" id="PF00501">
    <property type="entry name" value="AMP-binding"/>
    <property type="match status" value="5"/>
</dbReference>
<dbReference type="SMART" id="SM01294">
    <property type="entry name" value="PKS_PP_betabranch"/>
    <property type="match status" value="1"/>
</dbReference>
<dbReference type="Gene3D" id="3.40.50.12780">
    <property type="entry name" value="N-terminal domain of ligase-like"/>
    <property type="match status" value="5"/>
</dbReference>
<evidence type="ECO:0000256" key="1">
    <source>
        <dbReference type="ARBA" id="ARBA00022450"/>
    </source>
</evidence>
<comment type="similarity">
    <text evidence="4">Belongs to the NRP synthetase family.</text>
</comment>
<dbReference type="GO" id="GO:0016874">
    <property type="term" value="F:ligase activity"/>
    <property type="evidence" value="ECO:0007669"/>
    <property type="project" value="UniProtKB-KW"/>
</dbReference>
<dbReference type="SMART" id="SM00823">
    <property type="entry name" value="PKS_PP"/>
    <property type="match status" value="6"/>
</dbReference>
<feature type="domain" description="Carrier" evidence="6">
    <location>
        <begin position="811"/>
        <end position="884"/>
    </location>
</feature>
<feature type="domain" description="Carrier" evidence="6">
    <location>
        <begin position="2352"/>
        <end position="2428"/>
    </location>
</feature>
<evidence type="ECO:0000256" key="2">
    <source>
        <dbReference type="ARBA" id="ARBA00022553"/>
    </source>
</evidence>
<feature type="region of interest" description="Disordered" evidence="5">
    <location>
        <begin position="7743"/>
        <end position="7771"/>
    </location>
</feature>
<dbReference type="CDD" id="cd19542">
    <property type="entry name" value="CT_NRPS-like"/>
    <property type="match status" value="4"/>
</dbReference>
<dbReference type="Proteomes" id="UP000275078">
    <property type="component" value="Unassembled WGS sequence"/>
</dbReference>
<name>A0A3N4I1Z7_ASCIM</name>
<feature type="domain" description="Carrier" evidence="6">
    <location>
        <begin position="7200"/>
        <end position="7273"/>
    </location>
</feature>
<dbReference type="Pfam" id="PF00668">
    <property type="entry name" value="Condensation"/>
    <property type="match status" value="9"/>
</dbReference>
<keyword evidence="3" id="KW-0436">Ligase</keyword>
<dbReference type="EMBL" id="ML119715">
    <property type="protein sequence ID" value="RPA78130.1"/>
    <property type="molecule type" value="Genomic_DNA"/>
</dbReference>
<dbReference type="SUPFAM" id="SSF47336">
    <property type="entry name" value="ACP-like"/>
    <property type="match status" value="7"/>
</dbReference>
<dbReference type="InterPro" id="IPR045851">
    <property type="entry name" value="AMP-bd_C_sf"/>
</dbReference>
<dbReference type="Gene3D" id="3.30.300.30">
    <property type="match status" value="5"/>
</dbReference>
<dbReference type="FunFam" id="3.30.559.30:FF:000005">
    <property type="entry name" value="Nonribosomal peptide synthase Pes1"/>
    <property type="match status" value="3"/>
</dbReference>
<proteinExistence type="inferred from homology"/>
<dbReference type="InterPro" id="IPR000873">
    <property type="entry name" value="AMP-dep_synth/lig_dom"/>
</dbReference>
<dbReference type="SUPFAM" id="SSF52777">
    <property type="entry name" value="CoA-dependent acyltransferases"/>
    <property type="match status" value="19"/>
</dbReference>
<dbReference type="FunFam" id="1.10.1200.10:FF:000005">
    <property type="entry name" value="Nonribosomal peptide synthetase 1"/>
    <property type="match status" value="2"/>
</dbReference>
<reference evidence="7 8" key="1">
    <citation type="journal article" date="2018" name="Nat. Ecol. Evol.">
        <title>Pezizomycetes genomes reveal the molecular basis of ectomycorrhizal truffle lifestyle.</title>
        <authorList>
            <person name="Murat C."/>
            <person name="Payen T."/>
            <person name="Noel B."/>
            <person name="Kuo A."/>
            <person name="Morin E."/>
            <person name="Chen J."/>
            <person name="Kohler A."/>
            <person name="Krizsan K."/>
            <person name="Balestrini R."/>
            <person name="Da Silva C."/>
            <person name="Montanini B."/>
            <person name="Hainaut M."/>
            <person name="Levati E."/>
            <person name="Barry K.W."/>
            <person name="Belfiori B."/>
            <person name="Cichocki N."/>
            <person name="Clum A."/>
            <person name="Dockter R.B."/>
            <person name="Fauchery L."/>
            <person name="Guy J."/>
            <person name="Iotti M."/>
            <person name="Le Tacon F."/>
            <person name="Lindquist E.A."/>
            <person name="Lipzen A."/>
            <person name="Malagnac F."/>
            <person name="Mello A."/>
            <person name="Molinier V."/>
            <person name="Miyauchi S."/>
            <person name="Poulain J."/>
            <person name="Riccioni C."/>
            <person name="Rubini A."/>
            <person name="Sitrit Y."/>
            <person name="Splivallo R."/>
            <person name="Traeger S."/>
            <person name="Wang M."/>
            <person name="Zifcakova L."/>
            <person name="Wipf D."/>
            <person name="Zambonelli A."/>
            <person name="Paolocci F."/>
            <person name="Nowrousian M."/>
            <person name="Ottonello S."/>
            <person name="Baldrian P."/>
            <person name="Spatafora J.W."/>
            <person name="Henrissat B."/>
            <person name="Nagy L.G."/>
            <person name="Aury J.M."/>
            <person name="Wincker P."/>
            <person name="Grigoriev I.V."/>
            <person name="Bonfante P."/>
            <person name="Martin F.M."/>
        </authorList>
    </citation>
    <scope>NUCLEOTIDE SEQUENCE [LARGE SCALE GENOMIC DNA]</scope>
    <source>
        <strain evidence="7 8">RN42</strain>
    </source>
</reference>
<feature type="compositionally biased region" description="Polar residues" evidence="5">
    <location>
        <begin position="7752"/>
        <end position="7771"/>
    </location>
</feature>
<dbReference type="CDD" id="cd19534">
    <property type="entry name" value="E_NRPS"/>
    <property type="match status" value="3"/>
</dbReference>
<dbReference type="PANTHER" id="PTHR45398">
    <property type="match status" value="1"/>
</dbReference>
<dbReference type="InterPro" id="IPR006162">
    <property type="entry name" value="Ppantetheine_attach_site"/>
</dbReference>
<gene>
    <name evidence="7" type="ORF">BJ508DRAFT_329513</name>
</gene>
<dbReference type="FunFam" id="3.30.559.30:FF:000003">
    <property type="entry name" value="Nonribosomal peptide synthase SidD"/>
    <property type="match status" value="2"/>
</dbReference>
<dbReference type="InterPro" id="IPR010071">
    <property type="entry name" value="AA_adenyl_dom"/>
</dbReference>
<feature type="domain" description="Carrier" evidence="6">
    <location>
        <begin position="4978"/>
        <end position="5054"/>
    </location>
</feature>
<dbReference type="PROSITE" id="PS00012">
    <property type="entry name" value="PHOSPHOPANTETHEINE"/>
    <property type="match status" value="1"/>
</dbReference>
<evidence type="ECO:0000256" key="3">
    <source>
        <dbReference type="ARBA" id="ARBA00022598"/>
    </source>
</evidence>
<dbReference type="Gene3D" id="3.30.559.10">
    <property type="entry name" value="Chloramphenicol acetyltransferase-like domain"/>
    <property type="match status" value="9"/>
</dbReference>
<evidence type="ECO:0000313" key="7">
    <source>
        <dbReference type="EMBL" id="RPA78130.1"/>
    </source>
</evidence>
<dbReference type="FunFam" id="3.30.300.30:FF:000015">
    <property type="entry name" value="Nonribosomal peptide synthase SidD"/>
    <property type="match status" value="5"/>
</dbReference>
<dbReference type="InterPro" id="IPR020806">
    <property type="entry name" value="PKS_PP-bd"/>
</dbReference>
<evidence type="ECO:0000259" key="6">
    <source>
        <dbReference type="PROSITE" id="PS50075"/>
    </source>
</evidence>
<dbReference type="Gene3D" id="3.30.559.30">
    <property type="entry name" value="Nonribosomal peptide synthetase, condensation domain"/>
    <property type="match status" value="10"/>
</dbReference>
<dbReference type="InterPro" id="IPR023213">
    <property type="entry name" value="CAT-like_dom_sf"/>
</dbReference>
<feature type="region of interest" description="Disordered" evidence="5">
    <location>
        <begin position="7165"/>
        <end position="7185"/>
    </location>
</feature>
<dbReference type="GO" id="GO:0019748">
    <property type="term" value="P:secondary metabolic process"/>
    <property type="evidence" value="ECO:0007669"/>
    <property type="project" value="UniProtKB-ARBA"/>
</dbReference>
<dbReference type="FunFam" id="3.40.50.980:FF:000001">
    <property type="entry name" value="Non-ribosomal peptide synthetase"/>
    <property type="match status" value="2"/>
</dbReference>
<organism evidence="7 8">
    <name type="scientific">Ascobolus immersus RN42</name>
    <dbReference type="NCBI Taxonomy" id="1160509"/>
    <lineage>
        <taxon>Eukaryota</taxon>
        <taxon>Fungi</taxon>
        <taxon>Dikarya</taxon>
        <taxon>Ascomycota</taxon>
        <taxon>Pezizomycotina</taxon>
        <taxon>Pezizomycetes</taxon>
        <taxon>Pezizales</taxon>
        <taxon>Ascobolaceae</taxon>
        <taxon>Ascobolus</taxon>
    </lineage>
</organism>
<evidence type="ECO:0000256" key="4">
    <source>
        <dbReference type="ARBA" id="ARBA00029454"/>
    </source>
</evidence>
<keyword evidence="2" id="KW-0597">Phosphoprotein</keyword>
<dbReference type="NCBIfam" id="TIGR01733">
    <property type="entry name" value="AA-adenyl-dom"/>
    <property type="match status" value="5"/>
</dbReference>
<dbReference type="NCBIfam" id="NF003417">
    <property type="entry name" value="PRK04813.1"/>
    <property type="match status" value="5"/>
</dbReference>
<dbReference type="CDD" id="cd19545">
    <property type="entry name" value="FUM14_C_NRPS-like"/>
    <property type="match status" value="2"/>
</dbReference>
<feature type="domain" description="Carrier" evidence="6">
    <location>
        <begin position="3430"/>
        <end position="3506"/>
    </location>
</feature>
<evidence type="ECO:0000256" key="5">
    <source>
        <dbReference type="SAM" id="MobiDB-lite"/>
    </source>
</evidence>
<dbReference type="PROSITE" id="PS00455">
    <property type="entry name" value="AMP_BINDING"/>
    <property type="match status" value="5"/>
</dbReference>
<protein>
    <submittedName>
        <fullName evidence="7">Nonribosomal peptide synthase</fullName>
    </submittedName>
</protein>
<accession>A0A3N4I1Z7</accession>
<dbReference type="STRING" id="1160509.A0A3N4I1Z7"/>
<dbReference type="FunFam" id="3.40.50.12780:FF:000014">
    <property type="entry name" value="Nonribosomal peptide synthetase 1"/>
    <property type="match status" value="5"/>
</dbReference>